<dbReference type="NCBIfam" id="NF009150">
    <property type="entry name" value="PRK12497.1-3"/>
    <property type="match status" value="1"/>
</dbReference>
<dbReference type="EMBL" id="JAPFRD010000002">
    <property type="protein sequence ID" value="MCW8106987.1"/>
    <property type="molecule type" value="Genomic_DNA"/>
</dbReference>
<comment type="caution">
    <text evidence="3">The sequence shown here is derived from an EMBL/GenBank/DDBJ whole genome shotgun (WGS) entry which is preliminary data.</text>
</comment>
<dbReference type="PANTHER" id="PTHR34039">
    <property type="entry name" value="UPF0102 PROTEIN YRAN"/>
    <property type="match status" value="1"/>
</dbReference>
<dbReference type="PANTHER" id="PTHR34039:SF1">
    <property type="entry name" value="UPF0102 PROTEIN YRAN"/>
    <property type="match status" value="1"/>
</dbReference>
<proteinExistence type="inferred from homology"/>
<dbReference type="InterPro" id="IPR003509">
    <property type="entry name" value="UPF0102_YraN-like"/>
</dbReference>
<sequence>MTQAKRIGNNAEDKARLYLQQRGLTFVAANVHSRFGELDLVMKDKACWVAVEVKYRRSSQYGDAMEFVTPSKLTKIKITFEQFLIKQGLNPASTPMRIDVIAVNSTHLDWLQNVAY</sequence>
<dbReference type="Proteomes" id="UP001142810">
    <property type="component" value="Unassembled WGS sequence"/>
</dbReference>
<comment type="similarity">
    <text evidence="1 2">Belongs to the UPF0102 family.</text>
</comment>
<dbReference type="InterPro" id="IPR011856">
    <property type="entry name" value="tRNA_endonuc-like_dom_sf"/>
</dbReference>
<name>A0ABT3P2J8_9ALTE</name>
<dbReference type="InterPro" id="IPR011335">
    <property type="entry name" value="Restrct_endonuc-II-like"/>
</dbReference>
<dbReference type="SUPFAM" id="SSF52980">
    <property type="entry name" value="Restriction endonuclease-like"/>
    <property type="match status" value="1"/>
</dbReference>
<dbReference type="Pfam" id="PF02021">
    <property type="entry name" value="UPF0102"/>
    <property type="match status" value="1"/>
</dbReference>
<dbReference type="HAMAP" id="MF_00048">
    <property type="entry name" value="UPF0102"/>
    <property type="match status" value="1"/>
</dbReference>
<reference evidence="3" key="1">
    <citation type="submission" date="2022-11" db="EMBL/GenBank/DDBJ databases">
        <title>Alteromonas sp. nov., isolated from sea water of the Qingdao.</title>
        <authorList>
            <person name="Wang Q."/>
        </authorList>
    </citation>
    <scope>NUCLEOTIDE SEQUENCE</scope>
    <source>
        <strain evidence="3">ASW11-7</strain>
    </source>
</reference>
<keyword evidence="4" id="KW-1185">Reference proteome</keyword>
<organism evidence="3 4">
    <name type="scientific">Alteromonas aquimaris</name>
    <dbReference type="NCBI Taxonomy" id="2998417"/>
    <lineage>
        <taxon>Bacteria</taxon>
        <taxon>Pseudomonadati</taxon>
        <taxon>Pseudomonadota</taxon>
        <taxon>Gammaproteobacteria</taxon>
        <taxon>Alteromonadales</taxon>
        <taxon>Alteromonadaceae</taxon>
        <taxon>Alteromonas/Salinimonas group</taxon>
        <taxon>Alteromonas</taxon>
    </lineage>
</organism>
<evidence type="ECO:0000256" key="1">
    <source>
        <dbReference type="ARBA" id="ARBA00006738"/>
    </source>
</evidence>
<protein>
    <recommendedName>
        <fullName evidence="2">UPF0102 protein OPS25_00535</fullName>
    </recommendedName>
</protein>
<accession>A0ABT3P2J8</accession>
<dbReference type="NCBIfam" id="TIGR00252">
    <property type="entry name" value="YraN family protein"/>
    <property type="match status" value="1"/>
</dbReference>
<dbReference type="Gene3D" id="3.40.1350.10">
    <property type="match status" value="1"/>
</dbReference>
<evidence type="ECO:0000256" key="2">
    <source>
        <dbReference type="HAMAP-Rule" id="MF_00048"/>
    </source>
</evidence>
<gene>
    <name evidence="3" type="ORF">OPS25_00535</name>
</gene>
<evidence type="ECO:0000313" key="4">
    <source>
        <dbReference type="Proteomes" id="UP001142810"/>
    </source>
</evidence>
<dbReference type="RefSeq" id="WP_265615689.1">
    <property type="nucleotide sequence ID" value="NZ_JAPFRD010000002.1"/>
</dbReference>
<evidence type="ECO:0000313" key="3">
    <source>
        <dbReference type="EMBL" id="MCW8106987.1"/>
    </source>
</evidence>